<organism evidence="1">
    <name type="scientific">uncultured delta proteobacterium</name>
    <dbReference type="NCBI Taxonomy" id="34034"/>
    <lineage>
        <taxon>Bacteria</taxon>
        <taxon>Deltaproteobacteria</taxon>
        <taxon>environmental samples</taxon>
    </lineage>
</organism>
<dbReference type="AlphaFoldDB" id="A0A212K924"/>
<sequence length="129" mass="12996">MNITNLLTSVSPARWTAFFLGAAVIWLLQPEISHAAVAFGEMGQNVAENAKGVAKGITMGGYAAGAGMGVWGCVEMYKAGKHQGQSTYAGGITKVVIGALALGLGEFLGSGSATLFGSDQTSGLGDLGL</sequence>
<accession>A0A212K924</accession>
<name>A0A212K924_9DELT</name>
<protein>
    <submittedName>
        <fullName evidence="1">Uncharacterized protein</fullName>
    </submittedName>
</protein>
<dbReference type="EMBL" id="FLUQ01000004">
    <property type="protein sequence ID" value="SBW08142.1"/>
    <property type="molecule type" value="Genomic_DNA"/>
</dbReference>
<proteinExistence type="predicted"/>
<reference evidence="1" key="1">
    <citation type="submission" date="2016-04" db="EMBL/GenBank/DDBJ databases">
        <authorList>
            <person name="Evans L.H."/>
            <person name="Alamgir A."/>
            <person name="Owens N."/>
            <person name="Weber N.D."/>
            <person name="Virtaneva K."/>
            <person name="Barbian K."/>
            <person name="Babar A."/>
            <person name="Rosenke K."/>
        </authorList>
    </citation>
    <scope>NUCLEOTIDE SEQUENCE</scope>
    <source>
        <strain evidence="1">86</strain>
    </source>
</reference>
<gene>
    <name evidence="1" type="ORF">KL86DPRO_40028</name>
</gene>
<evidence type="ECO:0000313" key="1">
    <source>
        <dbReference type="EMBL" id="SBW08142.1"/>
    </source>
</evidence>